<dbReference type="InterPro" id="IPR000159">
    <property type="entry name" value="RA_dom"/>
</dbReference>
<keyword evidence="4" id="KW-0597">Phosphoprotein</keyword>
<feature type="domain" description="PH" evidence="7">
    <location>
        <begin position="1440"/>
        <end position="1543"/>
    </location>
</feature>
<dbReference type="Proteomes" id="UP000522270">
    <property type="component" value="Unassembled WGS sequence"/>
</dbReference>
<name>A0A7K5Z0E7_9AVES</name>
<dbReference type="SMART" id="SM00233">
    <property type="entry name" value="PH"/>
    <property type="match status" value="5"/>
</dbReference>
<dbReference type="InterPro" id="IPR037858">
    <property type="entry name" value="RhoGAP_ARAP"/>
</dbReference>
<dbReference type="PRINTS" id="PR00405">
    <property type="entry name" value="REVINTRACTNG"/>
</dbReference>
<dbReference type="PROSITE" id="PS50115">
    <property type="entry name" value="ARFGAP"/>
    <property type="match status" value="1"/>
</dbReference>
<feature type="non-terminal residue" evidence="12">
    <location>
        <position position="1703"/>
    </location>
</feature>
<keyword evidence="5" id="KW-0677">Repeat</keyword>
<gene>
    <name evidence="12" type="primary">Arap2</name>
    <name evidence="12" type="ORF">PTEBUR_R08738</name>
</gene>
<feature type="domain" description="PH" evidence="7">
    <location>
        <begin position="1020"/>
        <end position="1118"/>
    </location>
</feature>
<feature type="domain" description="PH" evidence="7">
    <location>
        <begin position="487"/>
        <end position="579"/>
    </location>
</feature>
<dbReference type="Gene3D" id="1.10.150.50">
    <property type="entry name" value="Transcription Factor, Ets-1"/>
    <property type="match status" value="1"/>
</dbReference>
<evidence type="ECO:0000313" key="12">
    <source>
        <dbReference type="EMBL" id="NWU71015.1"/>
    </source>
</evidence>
<dbReference type="CDD" id="cd17227">
    <property type="entry name" value="RA_ARAP2"/>
    <property type="match status" value="1"/>
</dbReference>
<dbReference type="SUPFAM" id="SSF47769">
    <property type="entry name" value="SAM/Pointed domain"/>
    <property type="match status" value="1"/>
</dbReference>
<evidence type="ECO:0000256" key="2">
    <source>
        <dbReference type="ARBA" id="ARBA00022468"/>
    </source>
</evidence>
<feature type="domain" description="PH" evidence="7">
    <location>
        <begin position="593"/>
        <end position="685"/>
    </location>
</feature>
<dbReference type="InterPro" id="IPR013761">
    <property type="entry name" value="SAM/pointed_sf"/>
</dbReference>
<evidence type="ECO:0000256" key="3">
    <source>
        <dbReference type="ARBA" id="ARBA00022490"/>
    </source>
</evidence>
<protein>
    <submittedName>
        <fullName evidence="12">ARAP2 protein</fullName>
    </submittedName>
</protein>
<dbReference type="SMART" id="SM00454">
    <property type="entry name" value="SAM"/>
    <property type="match status" value="1"/>
</dbReference>
<dbReference type="PANTHER" id="PTHR45899">
    <property type="entry name" value="RHO GTPASE ACTIVATING PROTEIN AT 15B, ISOFORM C"/>
    <property type="match status" value="1"/>
</dbReference>
<dbReference type="InterPro" id="IPR052227">
    <property type="entry name" value="Arf-Rho-GAP_ANK-PH_domain"/>
</dbReference>
<dbReference type="InterPro" id="IPR001660">
    <property type="entry name" value="SAM"/>
</dbReference>
<feature type="domain" description="Arf-GAP" evidence="9">
    <location>
        <begin position="682"/>
        <end position="817"/>
    </location>
</feature>
<evidence type="ECO:0000259" key="11">
    <source>
        <dbReference type="PROSITE" id="PS50238"/>
    </source>
</evidence>
<organism evidence="12 13">
    <name type="scientific">Pterocles burchelli</name>
    <dbReference type="NCBI Taxonomy" id="2585816"/>
    <lineage>
        <taxon>Eukaryota</taxon>
        <taxon>Metazoa</taxon>
        <taxon>Chordata</taxon>
        <taxon>Craniata</taxon>
        <taxon>Vertebrata</taxon>
        <taxon>Euteleostomi</taxon>
        <taxon>Archelosauria</taxon>
        <taxon>Archosauria</taxon>
        <taxon>Dinosauria</taxon>
        <taxon>Saurischia</taxon>
        <taxon>Theropoda</taxon>
        <taxon>Coelurosauria</taxon>
        <taxon>Aves</taxon>
        <taxon>Neognathae</taxon>
        <taxon>Neoaves</taxon>
        <taxon>Columbimorphae</taxon>
        <taxon>Pterocliformes</taxon>
        <taxon>Pteroclidae</taxon>
        <taxon>Pterocles</taxon>
    </lineage>
</organism>
<dbReference type="PANTHER" id="PTHR45899:SF1">
    <property type="entry name" value="ARF-GAP WITH RHO-GAP DOMAIN, ANK REPEAT AND PH DOMAIN-CONTAINING PROTEIN 2"/>
    <property type="match status" value="1"/>
</dbReference>
<dbReference type="Gene3D" id="1.10.220.150">
    <property type="entry name" value="Arf GTPase activating protein"/>
    <property type="match status" value="1"/>
</dbReference>
<evidence type="ECO:0000259" key="7">
    <source>
        <dbReference type="PROSITE" id="PS50003"/>
    </source>
</evidence>
<dbReference type="CDD" id="cd13254">
    <property type="entry name" value="PH2_ARAP"/>
    <property type="match status" value="1"/>
</dbReference>
<feature type="non-terminal residue" evidence="12">
    <location>
        <position position="1"/>
    </location>
</feature>
<dbReference type="Pfam" id="PF00620">
    <property type="entry name" value="RhoGAP"/>
    <property type="match status" value="1"/>
</dbReference>
<dbReference type="InterPro" id="IPR037278">
    <property type="entry name" value="ARFGAP/RecO"/>
</dbReference>
<dbReference type="SMART" id="SM00105">
    <property type="entry name" value="ArfGap"/>
    <property type="match status" value="1"/>
</dbReference>
<dbReference type="OrthoDB" id="29546at2759"/>
<keyword evidence="2" id="KW-0343">GTPase activation</keyword>
<dbReference type="FunFam" id="1.10.220.150:FF:000006">
    <property type="entry name" value="arf-GAP with Rho-GAP domain, ANK repeat and PH domain-containing protein 3"/>
    <property type="match status" value="1"/>
</dbReference>
<dbReference type="CDD" id="cd13253">
    <property type="entry name" value="PH1_ARAP"/>
    <property type="match status" value="1"/>
</dbReference>
<dbReference type="InterPro" id="IPR008936">
    <property type="entry name" value="Rho_GTPase_activation_prot"/>
</dbReference>
<dbReference type="GO" id="GO:0005096">
    <property type="term" value="F:GTPase activator activity"/>
    <property type="evidence" value="ECO:0007669"/>
    <property type="project" value="UniProtKB-KW"/>
</dbReference>
<dbReference type="GO" id="GO:0008270">
    <property type="term" value="F:zinc ion binding"/>
    <property type="evidence" value="ECO:0007669"/>
    <property type="project" value="UniProtKB-KW"/>
</dbReference>
<dbReference type="FunFam" id="1.10.555.10:FF:000019">
    <property type="entry name" value="Arf-GAP with Rho-GAP domain, ANK repeat and PH domain-containing protein 3"/>
    <property type="match status" value="1"/>
</dbReference>
<dbReference type="PROSITE" id="PS50238">
    <property type="entry name" value="RHOGAP"/>
    <property type="match status" value="1"/>
</dbReference>
<keyword evidence="6" id="KW-0863">Zinc-finger</keyword>
<dbReference type="CDD" id="cd09490">
    <property type="entry name" value="SAM_Arap1_2_3"/>
    <property type="match status" value="1"/>
</dbReference>
<dbReference type="CDD" id="cd08856">
    <property type="entry name" value="ArfGap_ARAP2"/>
    <property type="match status" value="1"/>
</dbReference>
<comment type="subcellular location">
    <subcellularLocation>
        <location evidence="1">Cytoplasm</location>
    </subcellularLocation>
</comment>
<dbReference type="PROSITE" id="PS50200">
    <property type="entry name" value="RA"/>
    <property type="match status" value="1"/>
</dbReference>
<dbReference type="Pfam" id="PF07647">
    <property type="entry name" value="SAM_2"/>
    <property type="match status" value="1"/>
</dbReference>
<dbReference type="Gene3D" id="1.10.555.10">
    <property type="entry name" value="Rho GTPase activation protein"/>
    <property type="match status" value="1"/>
</dbReference>
<dbReference type="SUPFAM" id="SSF48350">
    <property type="entry name" value="GTPase activation domain, GAP"/>
    <property type="match status" value="1"/>
</dbReference>
<dbReference type="InterPro" id="IPR000198">
    <property type="entry name" value="RhoGAP_dom"/>
</dbReference>
<feature type="domain" description="PH" evidence="7">
    <location>
        <begin position="898"/>
        <end position="1009"/>
    </location>
</feature>
<feature type="domain" description="Rho-GAP" evidence="11">
    <location>
        <begin position="1122"/>
        <end position="1303"/>
    </location>
</feature>
<dbReference type="GO" id="GO:0007165">
    <property type="term" value="P:signal transduction"/>
    <property type="evidence" value="ECO:0007669"/>
    <property type="project" value="InterPro"/>
</dbReference>
<dbReference type="PROSITE" id="PS50105">
    <property type="entry name" value="SAM_DOMAIN"/>
    <property type="match status" value="1"/>
</dbReference>
<dbReference type="GO" id="GO:0005547">
    <property type="term" value="F:phosphatidylinositol-3,4,5-trisphosphate binding"/>
    <property type="evidence" value="ECO:0007669"/>
    <property type="project" value="InterPro"/>
</dbReference>
<dbReference type="EMBL" id="VYZE01001416">
    <property type="protein sequence ID" value="NWU71015.1"/>
    <property type="molecule type" value="Genomic_DNA"/>
</dbReference>
<evidence type="ECO:0000259" key="9">
    <source>
        <dbReference type="PROSITE" id="PS50115"/>
    </source>
</evidence>
<proteinExistence type="predicted"/>
<keyword evidence="13" id="KW-1185">Reference proteome</keyword>
<dbReference type="InterPro" id="IPR011993">
    <property type="entry name" value="PH-like_dom_sf"/>
</dbReference>
<dbReference type="PROSITE" id="PS50003">
    <property type="entry name" value="PH_DOMAIN"/>
    <property type="match status" value="5"/>
</dbReference>
<dbReference type="InterPro" id="IPR001164">
    <property type="entry name" value="ArfGAP_dom"/>
</dbReference>
<dbReference type="Pfam" id="PF00788">
    <property type="entry name" value="RA"/>
    <property type="match status" value="1"/>
</dbReference>
<dbReference type="SUPFAM" id="SSF50729">
    <property type="entry name" value="PH domain-like"/>
    <property type="match status" value="5"/>
</dbReference>
<dbReference type="GO" id="GO:0005737">
    <property type="term" value="C:cytoplasm"/>
    <property type="evidence" value="ECO:0007669"/>
    <property type="project" value="UniProtKB-SubCell"/>
</dbReference>
<dbReference type="Pfam" id="PF00169">
    <property type="entry name" value="PH"/>
    <property type="match status" value="4"/>
</dbReference>
<keyword evidence="6" id="KW-0479">Metal-binding</keyword>
<keyword evidence="6" id="KW-0862">Zinc</keyword>
<evidence type="ECO:0000256" key="5">
    <source>
        <dbReference type="ARBA" id="ARBA00022737"/>
    </source>
</evidence>
<keyword evidence="3" id="KW-0963">Cytoplasm</keyword>
<dbReference type="SUPFAM" id="SSF57863">
    <property type="entry name" value="ArfGap/RecO-like zinc finger"/>
    <property type="match status" value="1"/>
</dbReference>
<dbReference type="InterPro" id="IPR001849">
    <property type="entry name" value="PH_domain"/>
</dbReference>
<accession>A0A7K5Z0E7</accession>
<evidence type="ECO:0000313" key="13">
    <source>
        <dbReference type="Proteomes" id="UP000522270"/>
    </source>
</evidence>
<feature type="domain" description="Ras-associating" evidence="10">
    <location>
        <begin position="1332"/>
        <end position="1426"/>
    </location>
</feature>
<comment type="caution">
    <text evidence="12">The sequence shown here is derived from an EMBL/GenBank/DDBJ whole genome shotgun (WGS) entry which is preliminary data.</text>
</comment>
<evidence type="ECO:0000259" key="10">
    <source>
        <dbReference type="PROSITE" id="PS50200"/>
    </source>
</evidence>
<dbReference type="Gene3D" id="2.30.29.30">
    <property type="entry name" value="Pleckstrin-homology domain (PH domain)/Phosphotyrosine-binding domain (PTB)"/>
    <property type="match status" value="5"/>
</dbReference>
<evidence type="ECO:0000256" key="6">
    <source>
        <dbReference type="PROSITE-ProRule" id="PRU00288"/>
    </source>
</evidence>
<feature type="domain" description="SAM" evidence="8">
    <location>
        <begin position="18"/>
        <end position="82"/>
    </location>
</feature>
<dbReference type="InterPro" id="IPR038508">
    <property type="entry name" value="ArfGAP_dom_sf"/>
</dbReference>
<dbReference type="CDD" id="cd04385">
    <property type="entry name" value="RhoGAP_ARAP"/>
    <property type="match status" value="1"/>
</dbReference>
<evidence type="ECO:0000256" key="4">
    <source>
        <dbReference type="ARBA" id="ARBA00022553"/>
    </source>
</evidence>
<sequence>MTVWDNIRNEAIIMSSMSNGTDIEEFLVNINLGQYLPNFKEYGYNMVTDCVGINNSVLQQMGVLPTGHRRRFLKQLDTTLSKMQGNSLLHENLKLNDLKGLEEKQYSSSDQESPISNSSVDGTSLIPAALSEQFLNKADIDKEGFELAEQSLCDANDGSGTNLDFSSLYQNSDSILKAINLNGSIEMNTQPDTSLEEAAAYQADEHLADSLAFHDHPSSFAHSYETKYSENKYLMFADEDDLSDSEPNSSFFKFKGEMVVNDLYDSCTRSCTKVFPRASRSFMLRHRPVPEIPKSSKIQASSSSLQKRRDVDLVNISCTGRQMSQNKTFTEEKPPIVSPYRETFICDNPNDAKELHGNEFLACENKLDLGRNEQYSSYKNLCSFNDQEEKTKEFAINESLSQENKSLAPEESESESVYSVVEEFSLPLKKNKNKAKTYSASCSKIQSGDSDHLVSEQTHFQQIGGDQTSIGNESITPYACFYGPSVKKVKAGWLDKLSPQGKRMFQKRWVKLDGDSISYYNNEKEVFSKGVILLSAIATVRVHGENKFEVVTSHRTFVFRVDKEEERNDWVNTMLNALKSQSDNNSQSRTSVAPEKSGYLELKGYKAKIFILLQGNTVWICKNEQDFKTGFGITLIPMNVANVKQVDRTAKQSFEIITPYKSFSFTAESEREKQDWIEALQQSIAETLSDYEVAEKIWFNESNRSCADCKAPSPDWASINLCVVICKKCAGRHRSLGPRDSKVRSLKMDASIWSNELIELFIVIGNKRANSFWAGNLPPDEELHMDAPAEKRIAFITQKYKEGKFRKAPFSYKTKEQLNKALCAAVVKQDVLETLMLLFSGADAMCATGDPVYSTPYLLAKKAGQRLQMEFLYHNKFSDFPNYGTCFESGFSEDSSHSTFLCEFLYKVSSNTAKLLTEKKLKEDCNKRWCTLESGFLSYYENDKTTTPSGMIDINEVICLVVHKSDFFLNRGDVFTFEIYLKSERVFLFGVETAYSQRKWTWAIAKHFVPPVAESLLERDCDLIGQLYYKDCHNLDQWRKGWFAIEKSSLYFCLEMENGEEDSIYLRRLQELTVSSMMQNGEKIDVLLLVEKGRTLYIHGHTKLDFMVWYTAIEKAAGTDGNALQDQQLSKNDVPIIVNSCIAFVTQYGLGSKQIYLKNGDSSNVAELLESFRKDARSVKLRAGKHQLEDVTDVLKSFLSQIDDALLTKELYPFWISALDTQNEKERVRKYGAFIRTLPPVNRATLAALIEHLYRVQKCSEINHMNPHNLAMVFSSCLFQTKGQTSEEVNVVEDLIKNYVQLFDINEDQVKQMDIENSFITRWKDTQVCQAGDLLIEVYVERKEPDCSIIIRVSPLMEAEELTNDVLGIKNIIPNKDDIWAAFEVLENGELERPLHYTENVLEQVLHWSSLPEPGTAYLIIKRFLTADMIKLYSEENEKGIVKAGNLKYKEEPSKLLSGNKFQERYFVLREGNLLLYKDMKASKPEKVLPVNSLKLYLGVKKKMKPPTNWGLAIFSEKYQWYICCDGQDAQMEWMISIFTAQHADIWPPAGKARKQSITKSPKVGGLPLIPIQQEKNACKIRGSTENIELQSGNPKFSEHHENYFLEERKNLKEKACIVAQCLQRKEEKVRNHAKIHQTLISVEDVGAGMTDLRQRPHKALKKNKKKPNKTTLELDNKLPSNVIQELNTVLQKNRELHDETSS</sequence>
<evidence type="ECO:0000256" key="1">
    <source>
        <dbReference type="ARBA" id="ARBA00004496"/>
    </source>
</evidence>
<dbReference type="Pfam" id="PF01412">
    <property type="entry name" value="ArfGap"/>
    <property type="match status" value="1"/>
</dbReference>
<reference evidence="12 13" key="1">
    <citation type="submission" date="2019-09" db="EMBL/GenBank/DDBJ databases">
        <title>Bird 10,000 Genomes (B10K) Project - Family phase.</title>
        <authorList>
            <person name="Zhang G."/>
        </authorList>
    </citation>
    <scope>NUCLEOTIDE SEQUENCE [LARGE SCALE GENOMIC DNA]</scope>
    <source>
        <strain evidence="12">B10K-DU-027-49</strain>
        <tissue evidence="12">Muscle</tissue>
    </source>
</reference>
<evidence type="ECO:0000259" key="8">
    <source>
        <dbReference type="PROSITE" id="PS50105"/>
    </source>
</evidence>
<dbReference type="SMART" id="SM00324">
    <property type="entry name" value="RhoGAP"/>
    <property type="match status" value="1"/>
</dbReference>